<keyword evidence="2" id="KW-0472">Membrane</keyword>
<dbReference type="KEGG" id="smo:SELMODRAFT_96467"/>
<evidence type="ECO:0008006" key="5">
    <source>
        <dbReference type="Google" id="ProtNLM"/>
    </source>
</evidence>
<keyword evidence="2" id="KW-0812">Transmembrane</keyword>
<feature type="transmembrane region" description="Helical" evidence="2">
    <location>
        <begin position="229"/>
        <end position="254"/>
    </location>
</feature>
<dbReference type="Gramene" id="EFJ27052">
    <property type="protein sequence ID" value="EFJ27052"/>
    <property type="gene ID" value="SELMODRAFT_96467"/>
</dbReference>
<feature type="transmembrane region" description="Helical" evidence="2">
    <location>
        <begin position="90"/>
        <end position="113"/>
    </location>
</feature>
<organism evidence="4">
    <name type="scientific">Selaginella moellendorffii</name>
    <name type="common">Spikemoss</name>
    <dbReference type="NCBI Taxonomy" id="88036"/>
    <lineage>
        <taxon>Eukaryota</taxon>
        <taxon>Viridiplantae</taxon>
        <taxon>Streptophyta</taxon>
        <taxon>Embryophyta</taxon>
        <taxon>Tracheophyta</taxon>
        <taxon>Lycopodiopsida</taxon>
        <taxon>Selaginellales</taxon>
        <taxon>Selaginellaceae</taxon>
        <taxon>Selaginella</taxon>
    </lineage>
</organism>
<sequence length="494" mass="54555">RTLKQAPSSNSTLLLAEDRTSRHDPLDDFRRYRDGWDIRNKHYWASVGFTGLPGFILALLWAALGLLFLLSLCCYCCCCRRKDRSGSESSLVPLLLLSLLTLAAIAGCVLVYISQAKFHDELSGTLNFVVRQSQTTVDNLQNVSRTLNQGASINIFGFGLGNDERQQVLQISQQLNTTSNQLELKTEDNAHKIRRAINMVRLAMIIISAAMLLLVLLGILFAACGLQSLVYLLVILGFILVIATWILCGVFILLNNVMGDTCVAMREWVQNPGRSTNLDDILPCVNQTTANQTLDRSKEVAVSVVRVLNQAVTLVLNGNAAPPGNPLNFNQSGPTMPTLCSPYGPAPDYAEVPCASGTITLQQAPGNWSRYVCQAPTGTTCATPGRMTPQINDQVMKSVSVATGLVVNVPFLVNVENCVFVRETFETIIRERCPGLRKYTRWIYIGLALASAGTMLSIVFWIIAARRKHRQRHRHRHRHAGYEKNEPGEKVSPT</sequence>
<dbReference type="Proteomes" id="UP000001514">
    <property type="component" value="Unassembled WGS sequence"/>
</dbReference>
<evidence type="ECO:0000313" key="4">
    <source>
        <dbReference type="Proteomes" id="UP000001514"/>
    </source>
</evidence>
<feature type="transmembrane region" description="Helical" evidence="2">
    <location>
        <begin position="442"/>
        <end position="464"/>
    </location>
</feature>
<evidence type="ECO:0000256" key="2">
    <source>
        <dbReference type="SAM" id="Phobius"/>
    </source>
</evidence>
<gene>
    <name evidence="3" type="ORF">SELMODRAFT_96467</name>
</gene>
<dbReference type="EMBL" id="GL377583">
    <property type="protein sequence ID" value="EFJ27052.1"/>
    <property type="molecule type" value="Genomic_DNA"/>
</dbReference>
<feature type="compositionally biased region" description="Basic and acidic residues" evidence="1">
    <location>
        <begin position="480"/>
        <end position="494"/>
    </location>
</feature>
<dbReference type="OrthoDB" id="1937321at2759"/>
<dbReference type="PANTHER" id="PTHR31414:SF15">
    <property type="entry name" value="PLASMA MEMBRANE FUSION PROTEIN"/>
    <property type="match status" value="1"/>
</dbReference>
<dbReference type="PANTHER" id="PTHR31414">
    <property type="entry name" value="TRANSMEMBRANE PROTEIN DDB_G0292058"/>
    <property type="match status" value="1"/>
</dbReference>
<proteinExistence type="predicted"/>
<dbReference type="OMA" id="WKNFECQ"/>
<accession>D8RM65</accession>
<feature type="transmembrane region" description="Helical" evidence="2">
    <location>
        <begin position="202"/>
        <end position="222"/>
    </location>
</feature>
<keyword evidence="2" id="KW-1133">Transmembrane helix</keyword>
<name>D8RM65_SELML</name>
<protein>
    <recommendedName>
        <fullName evidence="5">Transmembrane protein</fullName>
    </recommendedName>
</protein>
<reference evidence="3 4" key="1">
    <citation type="journal article" date="2011" name="Science">
        <title>The Selaginella genome identifies genetic changes associated with the evolution of vascular plants.</title>
        <authorList>
            <person name="Banks J.A."/>
            <person name="Nishiyama T."/>
            <person name="Hasebe M."/>
            <person name="Bowman J.L."/>
            <person name="Gribskov M."/>
            <person name="dePamphilis C."/>
            <person name="Albert V.A."/>
            <person name="Aono N."/>
            <person name="Aoyama T."/>
            <person name="Ambrose B.A."/>
            <person name="Ashton N.W."/>
            <person name="Axtell M.J."/>
            <person name="Barker E."/>
            <person name="Barker M.S."/>
            <person name="Bennetzen J.L."/>
            <person name="Bonawitz N.D."/>
            <person name="Chapple C."/>
            <person name="Cheng C."/>
            <person name="Correa L.G."/>
            <person name="Dacre M."/>
            <person name="DeBarry J."/>
            <person name="Dreyer I."/>
            <person name="Elias M."/>
            <person name="Engstrom E.M."/>
            <person name="Estelle M."/>
            <person name="Feng L."/>
            <person name="Finet C."/>
            <person name="Floyd S.K."/>
            <person name="Frommer W.B."/>
            <person name="Fujita T."/>
            <person name="Gramzow L."/>
            <person name="Gutensohn M."/>
            <person name="Harholt J."/>
            <person name="Hattori M."/>
            <person name="Heyl A."/>
            <person name="Hirai T."/>
            <person name="Hiwatashi Y."/>
            <person name="Ishikawa M."/>
            <person name="Iwata M."/>
            <person name="Karol K.G."/>
            <person name="Koehler B."/>
            <person name="Kolukisaoglu U."/>
            <person name="Kubo M."/>
            <person name="Kurata T."/>
            <person name="Lalonde S."/>
            <person name="Li K."/>
            <person name="Li Y."/>
            <person name="Litt A."/>
            <person name="Lyons E."/>
            <person name="Manning G."/>
            <person name="Maruyama T."/>
            <person name="Michael T.P."/>
            <person name="Mikami K."/>
            <person name="Miyazaki S."/>
            <person name="Morinaga S."/>
            <person name="Murata T."/>
            <person name="Mueller-Roeber B."/>
            <person name="Nelson D.R."/>
            <person name="Obara M."/>
            <person name="Oguri Y."/>
            <person name="Olmstead R.G."/>
            <person name="Onodera N."/>
            <person name="Petersen B.L."/>
            <person name="Pils B."/>
            <person name="Prigge M."/>
            <person name="Rensing S.A."/>
            <person name="Riano-Pachon D.M."/>
            <person name="Roberts A.W."/>
            <person name="Sato Y."/>
            <person name="Scheller H.V."/>
            <person name="Schulz B."/>
            <person name="Schulz C."/>
            <person name="Shakirov E.V."/>
            <person name="Shibagaki N."/>
            <person name="Shinohara N."/>
            <person name="Shippen D.E."/>
            <person name="Soerensen I."/>
            <person name="Sotooka R."/>
            <person name="Sugimoto N."/>
            <person name="Sugita M."/>
            <person name="Sumikawa N."/>
            <person name="Tanurdzic M."/>
            <person name="Theissen G."/>
            <person name="Ulvskov P."/>
            <person name="Wakazuki S."/>
            <person name="Weng J.K."/>
            <person name="Willats W.W."/>
            <person name="Wipf D."/>
            <person name="Wolf P.G."/>
            <person name="Yang L."/>
            <person name="Zimmer A.D."/>
            <person name="Zhu Q."/>
            <person name="Mitros T."/>
            <person name="Hellsten U."/>
            <person name="Loque D."/>
            <person name="Otillar R."/>
            <person name="Salamov A."/>
            <person name="Schmutz J."/>
            <person name="Shapiro H."/>
            <person name="Lindquist E."/>
            <person name="Lucas S."/>
            <person name="Rokhsar D."/>
            <person name="Grigoriev I.V."/>
        </authorList>
    </citation>
    <scope>NUCLEOTIDE SEQUENCE [LARGE SCALE GENOMIC DNA]</scope>
</reference>
<dbReference type="STRING" id="88036.D8RM65"/>
<keyword evidence="4" id="KW-1185">Reference proteome</keyword>
<dbReference type="HOGENOM" id="CLU_024548_1_2_1"/>
<dbReference type="FunCoup" id="D8RM65">
    <property type="interactions" value="749"/>
</dbReference>
<dbReference type="InParanoid" id="D8RM65"/>
<evidence type="ECO:0000313" key="3">
    <source>
        <dbReference type="EMBL" id="EFJ27052.1"/>
    </source>
</evidence>
<dbReference type="eggNOG" id="ENOG502QUH4">
    <property type="taxonomic scope" value="Eukaryota"/>
</dbReference>
<feature type="region of interest" description="Disordered" evidence="1">
    <location>
        <begin position="472"/>
        <end position="494"/>
    </location>
</feature>
<feature type="non-terminal residue" evidence="3">
    <location>
        <position position="1"/>
    </location>
</feature>
<evidence type="ECO:0000256" key="1">
    <source>
        <dbReference type="SAM" id="MobiDB-lite"/>
    </source>
</evidence>
<dbReference type="AlphaFoldDB" id="D8RM65"/>
<dbReference type="InterPro" id="IPR040283">
    <property type="entry name" value="DDB_G0292058-like"/>
</dbReference>